<gene>
    <name evidence="2" type="ORF">P168DRAFT_16074</name>
</gene>
<keyword evidence="1" id="KW-1133">Transmembrane helix</keyword>
<feature type="transmembrane region" description="Helical" evidence="1">
    <location>
        <begin position="43"/>
        <end position="70"/>
    </location>
</feature>
<dbReference type="GeneID" id="36540375"/>
<name>A0A2I1DET8_ASPC2</name>
<keyword evidence="1" id="KW-0472">Membrane</keyword>
<dbReference type="RefSeq" id="XP_024696993.1">
    <property type="nucleotide sequence ID" value="XM_024832852.1"/>
</dbReference>
<accession>A0A2I1DET8</accession>
<dbReference type="Proteomes" id="UP000234254">
    <property type="component" value="Unassembled WGS sequence"/>
</dbReference>
<reference evidence="2" key="1">
    <citation type="submission" date="2016-12" db="EMBL/GenBank/DDBJ databases">
        <title>The genomes of Aspergillus section Nigri reveals drivers in fungal speciation.</title>
        <authorList>
            <consortium name="DOE Joint Genome Institute"/>
            <person name="Vesth T.C."/>
            <person name="Nybo J."/>
            <person name="Theobald S."/>
            <person name="Brandl J."/>
            <person name="Frisvad J.C."/>
            <person name="Nielsen K.F."/>
            <person name="Lyhne E.K."/>
            <person name="Kogle M.E."/>
            <person name="Kuo A."/>
            <person name="Riley R."/>
            <person name="Clum A."/>
            <person name="Nolan M."/>
            <person name="Lipzen A."/>
            <person name="Salamov A."/>
            <person name="Henrissat B."/>
            <person name="Wiebenga A."/>
            <person name="De vries R.P."/>
            <person name="Grigoriev I.V."/>
            <person name="Mortensen U.H."/>
            <person name="Andersen M.R."/>
            <person name="Baker S.E."/>
        </authorList>
    </citation>
    <scope>NUCLEOTIDE SEQUENCE</scope>
    <source>
        <strain evidence="2">IBT 28561</strain>
    </source>
</reference>
<dbReference type="AlphaFoldDB" id="A0A2I1DET8"/>
<dbReference type="VEuPathDB" id="FungiDB:P168DRAFT_16074"/>
<keyword evidence="1" id="KW-0812">Transmembrane</keyword>
<comment type="caution">
    <text evidence="2">The sequence shown here is derived from an EMBL/GenBank/DDBJ whole genome shotgun (WGS) entry which is preliminary data.</text>
</comment>
<keyword evidence="3" id="KW-1185">Reference proteome</keyword>
<evidence type="ECO:0000256" key="1">
    <source>
        <dbReference type="SAM" id="Phobius"/>
    </source>
</evidence>
<sequence length="71" mass="8439">MTRLYAFKTVRHENYVILHDQRQQISTTTFTFNAVNDNLYDNLLFRAISFLLFTFPKAVLPTMFLSYTLLL</sequence>
<dbReference type="EMBL" id="MSFM01000001">
    <property type="protein sequence ID" value="PKY08399.1"/>
    <property type="molecule type" value="Genomic_DNA"/>
</dbReference>
<proteinExistence type="predicted"/>
<protein>
    <submittedName>
        <fullName evidence="2">Uncharacterized protein</fullName>
    </submittedName>
</protein>
<evidence type="ECO:0000313" key="2">
    <source>
        <dbReference type="EMBL" id="PKY08399.1"/>
    </source>
</evidence>
<evidence type="ECO:0000313" key="3">
    <source>
        <dbReference type="Proteomes" id="UP000234254"/>
    </source>
</evidence>
<organism evidence="2 3">
    <name type="scientific">Aspergillus campestris (strain IBT 28561)</name>
    <dbReference type="NCBI Taxonomy" id="1392248"/>
    <lineage>
        <taxon>Eukaryota</taxon>
        <taxon>Fungi</taxon>
        <taxon>Dikarya</taxon>
        <taxon>Ascomycota</taxon>
        <taxon>Pezizomycotina</taxon>
        <taxon>Eurotiomycetes</taxon>
        <taxon>Eurotiomycetidae</taxon>
        <taxon>Eurotiales</taxon>
        <taxon>Aspergillaceae</taxon>
        <taxon>Aspergillus</taxon>
        <taxon>Aspergillus subgen. Circumdati</taxon>
    </lineage>
</organism>